<evidence type="ECO:0000313" key="1">
    <source>
        <dbReference type="EMBL" id="KAI4860817.1"/>
    </source>
</evidence>
<proteinExistence type="predicted"/>
<organism evidence="1 2">
    <name type="scientific">Hypoxylon rubiginosum</name>
    <dbReference type="NCBI Taxonomy" id="110542"/>
    <lineage>
        <taxon>Eukaryota</taxon>
        <taxon>Fungi</taxon>
        <taxon>Dikarya</taxon>
        <taxon>Ascomycota</taxon>
        <taxon>Pezizomycotina</taxon>
        <taxon>Sordariomycetes</taxon>
        <taxon>Xylariomycetidae</taxon>
        <taxon>Xylariales</taxon>
        <taxon>Hypoxylaceae</taxon>
        <taxon>Hypoxylon</taxon>
    </lineage>
</organism>
<gene>
    <name evidence="1" type="ORF">F4820DRAFT_435744</name>
</gene>
<dbReference type="EMBL" id="MU393572">
    <property type="protein sequence ID" value="KAI4860817.1"/>
    <property type="molecule type" value="Genomic_DNA"/>
</dbReference>
<evidence type="ECO:0000313" key="2">
    <source>
        <dbReference type="Proteomes" id="UP001497700"/>
    </source>
</evidence>
<keyword evidence="2" id="KW-1185">Reference proteome</keyword>
<reference evidence="1 2" key="1">
    <citation type="journal article" date="2022" name="New Phytol.">
        <title>Ecological generalism drives hyperdiversity of secondary metabolite gene clusters in xylarialean endophytes.</title>
        <authorList>
            <person name="Franco M.E.E."/>
            <person name="Wisecaver J.H."/>
            <person name="Arnold A.E."/>
            <person name="Ju Y.M."/>
            <person name="Slot J.C."/>
            <person name="Ahrendt S."/>
            <person name="Moore L.P."/>
            <person name="Eastman K.E."/>
            <person name="Scott K."/>
            <person name="Konkel Z."/>
            <person name="Mondo S.J."/>
            <person name="Kuo A."/>
            <person name="Hayes R.D."/>
            <person name="Haridas S."/>
            <person name="Andreopoulos B."/>
            <person name="Riley R."/>
            <person name="LaButti K."/>
            <person name="Pangilinan J."/>
            <person name="Lipzen A."/>
            <person name="Amirebrahimi M."/>
            <person name="Yan J."/>
            <person name="Adam C."/>
            <person name="Keymanesh K."/>
            <person name="Ng V."/>
            <person name="Louie K."/>
            <person name="Northen T."/>
            <person name="Drula E."/>
            <person name="Henrissat B."/>
            <person name="Hsieh H.M."/>
            <person name="Youens-Clark K."/>
            <person name="Lutzoni F."/>
            <person name="Miadlikowska J."/>
            <person name="Eastwood D.C."/>
            <person name="Hamelin R.C."/>
            <person name="Grigoriev I.V."/>
            <person name="U'Ren J.M."/>
        </authorList>
    </citation>
    <scope>NUCLEOTIDE SEQUENCE [LARGE SCALE GENOMIC DNA]</scope>
    <source>
        <strain evidence="1 2">CBS 119005</strain>
    </source>
</reference>
<sequence length="471" mass="53667">MGALSKIAIDPVETPGIFHVDNLTQESADMVNRILRANRSNHIFTSSEKEMGAYLHNHVVYHALSLFALGASPELILAQSKRNFTYQLPPPKLMEEKYVEEMMSGTAGVEKYLGDEDHFLDYIEFFERKIAIDGPEKVLQDYLLGDSEIAKSIYPRLWHGYVHAIMHVGLGLEFKQHSILAEGLAEAAVHHDWWYTKYIDTTAELAQKELEPKMSIVGILDECLKDPVITNCIDWDYTKQYKEPSEEYPDGRWFVTREPYRDGVVGLALEPLSKLAARYRVSPDDDLEKATAEIINASIYIAATAQRAPHQPHYDFFLIHGSNACMWHSVFLQESSITRAQQARLIETTGRLLLFLWAGVGAPVPQLDYLINVYKPKVPNRGWDKLFEASCLHEDDGHMIKLIRALAHGEKACKPYDHLPEFRFKQHMFKHAANAAIDSASAQPMIYIRHFDLIRLVGLPEAWDHVPIMAQ</sequence>
<comment type="caution">
    <text evidence="1">The sequence shown here is derived from an EMBL/GenBank/DDBJ whole genome shotgun (WGS) entry which is preliminary data.</text>
</comment>
<dbReference type="Proteomes" id="UP001497700">
    <property type="component" value="Unassembled WGS sequence"/>
</dbReference>
<accession>A0ACB9YNP2</accession>
<protein>
    <submittedName>
        <fullName evidence="1">Uncharacterized protein</fullName>
    </submittedName>
</protein>
<name>A0ACB9YNP2_9PEZI</name>